<dbReference type="Proteomes" id="UP001596494">
    <property type="component" value="Unassembled WGS sequence"/>
</dbReference>
<keyword evidence="3 5" id="KW-0597">Phosphoprotein</keyword>
<comment type="domain">
    <text evidence="3">Contains a C-terminal catalytic domain, and an N-terminal region which modulates catalytic activity.</text>
</comment>
<dbReference type="PROSITE" id="PS50122">
    <property type="entry name" value="CHEB"/>
    <property type="match status" value="1"/>
</dbReference>
<dbReference type="Pfam" id="PF00072">
    <property type="entry name" value="Response_reg"/>
    <property type="match status" value="1"/>
</dbReference>
<dbReference type="GO" id="GO:0008984">
    <property type="term" value="F:protein-glutamate methylesterase activity"/>
    <property type="evidence" value="ECO:0007669"/>
    <property type="project" value="UniProtKB-EC"/>
</dbReference>
<comment type="similarity">
    <text evidence="3">Belongs to the CheB family.</text>
</comment>
<dbReference type="InterPro" id="IPR008248">
    <property type="entry name" value="CheB-like"/>
</dbReference>
<gene>
    <name evidence="3" type="primary">cheB</name>
    <name evidence="8" type="ORF">ACFQMN_06195</name>
</gene>
<evidence type="ECO:0000256" key="1">
    <source>
        <dbReference type="ARBA" id="ARBA00022801"/>
    </source>
</evidence>
<proteinExistence type="inferred from homology"/>
<keyword evidence="1 3" id="KW-0378">Hydrolase</keyword>
<dbReference type="Gene3D" id="3.40.50.2300">
    <property type="match status" value="1"/>
</dbReference>
<dbReference type="HAMAP" id="MF_00099">
    <property type="entry name" value="CheB_chemtxs"/>
    <property type="match status" value="1"/>
</dbReference>
<name>A0ABW2K2Z1_9BACI</name>
<comment type="function">
    <text evidence="3">Involved in chemotaxis. Part of a chemotaxis signal transduction system that modulates chemotaxis in response to various stimuli. Catalyzes the demethylation of specific methylglutamate residues introduced into the chemoreceptors (methyl-accepting chemotaxis proteins or MCP) by CheR. Also mediates the irreversible deamidation of specific glutamine residues to glutamic acid.</text>
</comment>
<accession>A0ABW2K2Z1</accession>
<evidence type="ECO:0000259" key="7">
    <source>
        <dbReference type="PROSITE" id="PS50122"/>
    </source>
</evidence>
<comment type="subcellular location">
    <subcellularLocation>
        <location evidence="3">Cytoplasm</location>
    </subcellularLocation>
</comment>
<keyword evidence="3" id="KW-0963">Cytoplasm</keyword>
<dbReference type="Gene3D" id="3.40.50.180">
    <property type="entry name" value="Methylesterase CheB, C-terminal domain"/>
    <property type="match status" value="1"/>
</dbReference>
<dbReference type="PROSITE" id="PS50110">
    <property type="entry name" value="RESPONSE_REGULATORY"/>
    <property type="match status" value="1"/>
</dbReference>
<dbReference type="InterPro" id="IPR001789">
    <property type="entry name" value="Sig_transdc_resp-reg_receiver"/>
</dbReference>
<dbReference type="SUPFAM" id="SSF52738">
    <property type="entry name" value="Methylesterase CheB, C-terminal domain"/>
    <property type="match status" value="1"/>
</dbReference>
<protein>
    <recommendedName>
        <fullName evidence="3">Protein-glutamate methylesterase/protein-glutamine glutaminase</fullName>
        <ecNumber evidence="3">3.1.1.61</ecNumber>
        <ecNumber evidence="3">3.5.1.44</ecNumber>
    </recommendedName>
</protein>
<comment type="caution">
    <text evidence="8">The sequence shown here is derived from an EMBL/GenBank/DDBJ whole genome shotgun (WGS) entry which is preliminary data.</text>
</comment>
<dbReference type="Pfam" id="PF01339">
    <property type="entry name" value="CheB_methylest"/>
    <property type="match status" value="1"/>
</dbReference>
<dbReference type="InterPro" id="IPR011006">
    <property type="entry name" value="CheY-like_superfamily"/>
</dbReference>
<evidence type="ECO:0000313" key="9">
    <source>
        <dbReference type="Proteomes" id="UP001596494"/>
    </source>
</evidence>
<evidence type="ECO:0000313" key="8">
    <source>
        <dbReference type="EMBL" id="MFC7320465.1"/>
    </source>
</evidence>
<comment type="catalytic activity">
    <reaction evidence="3">
        <text>L-glutaminyl-[protein] + H2O = L-glutamyl-[protein] + NH4(+)</text>
        <dbReference type="Rhea" id="RHEA:16441"/>
        <dbReference type="Rhea" id="RHEA-COMP:10207"/>
        <dbReference type="Rhea" id="RHEA-COMP:10208"/>
        <dbReference type="ChEBI" id="CHEBI:15377"/>
        <dbReference type="ChEBI" id="CHEBI:28938"/>
        <dbReference type="ChEBI" id="CHEBI:29973"/>
        <dbReference type="ChEBI" id="CHEBI:30011"/>
        <dbReference type="EC" id="3.5.1.44"/>
    </reaction>
</comment>
<dbReference type="EC" id="3.1.1.61" evidence="3"/>
<dbReference type="CDD" id="cd16432">
    <property type="entry name" value="CheB_Rec"/>
    <property type="match status" value="1"/>
</dbReference>
<feature type="domain" description="Response regulatory" evidence="6">
    <location>
        <begin position="5"/>
        <end position="122"/>
    </location>
</feature>
<sequence length="344" mass="36902">MHKIKVLVVDDSAFMRKMLSEILNADIRIEVVGTARNGSDGILKAEALKPDVMTLDIEMPKMDGLEALKILMRENPLPVVMVSSLTAKGADSTIKAMELGAVDFVLKPSGSISLDIHKVEHSIVRKVIAVSKAKKSSPVTPAYPHLLTSENNNKASIIAIGTSTGGPRALQKVIGGLPADLNVPVLVVQHMPARFTSSLAKRLNGISAVIVKEAIHAEVLENGVVYIAPGDFHMGVIYEAGTYKIHLENSDPIIGHRPSVNHLFESLSHLDLHTVAAVMTGMGADGTEGLIKMKKRNSSCYVIAESEETSIVFGMPKAVIKSKLANEVAPLNKISESIMQAISR</sequence>
<keyword evidence="9" id="KW-1185">Reference proteome</keyword>
<evidence type="ECO:0000259" key="6">
    <source>
        <dbReference type="PROSITE" id="PS50110"/>
    </source>
</evidence>
<feature type="domain" description="CheB-type methylesterase" evidence="7">
    <location>
        <begin position="146"/>
        <end position="344"/>
    </location>
</feature>
<comment type="catalytic activity">
    <reaction evidence="2 3">
        <text>[protein]-L-glutamate 5-O-methyl ester + H2O = L-glutamyl-[protein] + methanol + H(+)</text>
        <dbReference type="Rhea" id="RHEA:23236"/>
        <dbReference type="Rhea" id="RHEA-COMP:10208"/>
        <dbReference type="Rhea" id="RHEA-COMP:10311"/>
        <dbReference type="ChEBI" id="CHEBI:15377"/>
        <dbReference type="ChEBI" id="CHEBI:15378"/>
        <dbReference type="ChEBI" id="CHEBI:17790"/>
        <dbReference type="ChEBI" id="CHEBI:29973"/>
        <dbReference type="ChEBI" id="CHEBI:82795"/>
        <dbReference type="EC" id="3.1.1.61"/>
    </reaction>
</comment>
<dbReference type="RefSeq" id="WP_289214127.1">
    <property type="nucleotide sequence ID" value="NZ_JAPVRC010000001.1"/>
</dbReference>
<dbReference type="CDD" id="cd17541">
    <property type="entry name" value="REC_CheB-like"/>
    <property type="match status" value="1"/>
</dbReference>
<evidence type="ECO:0000256" key="2">
    <source>
        <dbReference type="ARBA" id="ARBA00048267"/>
    </source>
</evidence>
<comment type="PTM">
    <text evidence="3">Phosphorylated by CheA. Phosphorylation of the N-terminal regulatory domain activates the methylesterase activity.</text>
</comment>
<feature type="modified residue" description="4-aspartylphosphate" evidence="3 5">
    <location>
        <position position="56"/>
    </location>
</feature>
<reference evidence="9" key="1">
    <citation type="journal article" date="2019" name="Int. J. Syst. Evol. Microbiol.">
        <title>The Global Catalogue of Microorganisms (GCM) 10K type strain sequencing project: providing services to taxonomists for standard genome sequencing and annotation.</title>
        <authorList>
            <consortium name="The Broad Institute Genomics Platform"/>
            <consortium name="The Broad Institute Genome Sequencing Center for Infectious Disease"/>
            <person name="Wu L."/>
            <person name="Ma J."/>
        </authorList>
    </citation>
    <scope>NUCLEOTIDE SEQUENCE [LARGE SCALE GENOMIC DNA]</scope>
    <source>
        <strain evidence="9">CCUG 73951</strain>
    </source>
</reference>
<feature type="active site" evidence="3 4">
    <location>
        <position position="285"/>
    </location>
</feature>
<evidence type="ECO:0000256" key="5">
    <source>
        <dbReference type="PROSITE-ProRule" id="PRU00169"/>
    </source>
</evidence>
<dbReference type="EC" id="3.5.1.44" evidence="3"/>
<dbReference type="EMBL" id="JBHTBY010000006">
    <property type="protein sequence ID" value="MFC7320465.1"/>
    <property type="molecule type" value="Genomic_DNA"/>
</dbReference>
<evidence type="ECO:0000256" key="3">
    <source>
        <dbReference type="HAMAP-Rule" id="MF_00099"/>
    </source>
</evidence>
<dbReference type="PANTHER" id="PTHR42872">
    <property type="entry name" value="PROTEIN-GLUTAMATE METHYLESTERASE/PROTEIN-GLUTAMINE GLUTAMINASE"/>
    <property type="match status" value="1"/>
</dbReference>
<feature type="active site" evidence="3 4">
    <location>
        <position position="190"/>
    </location>
</feature>
<dbReference type="SUPFAM" id="SSF52172">
    <property type="entry name" value="CheY-like"/>
    <property type="match status" value="1"/>
</dbReference>
<dbReference type="NCBIfam" id="NF001965">
    <property type="entry name" value="PRK00742.1"/>
    <property type="match status" value="1"/>
</dbReference>
<evidence type="ECO:0000256" key="4">
    <source>
        <dbReference type="PROSITE-ProRule" id="PRU00050"/>
    </source>
</evidence>
<organism evidence="8 9">
    <name type="scientific">Halobacillus campisalis</name>
    <dbReference type="NCBI Taxonomy" id="435909"/>
    <lineage>
        <taxon>Bacteria</taxon>
        <taxon>Bacillati</taxon>
        <taxon>Bacillota</taxon>
        <taxon>Bacilli</taxon>
        <taxon>Bacillales</taxon>
        <taxon>Bacillaceae</taxon>
        <taxon>Halobacillus</taxon>
    </lineage>
</organism>
<keyword evidence="3 4" id="KW-0145">Chemotaxis</keyword>
<dbReference type="PANTHER" id="PTHR42872:SF3">
    <property type="entry name" value="PROTEIN-GLUTAMATE METHYLESTERASE_PROTEIN-GLUTAMINE GLUTAMINASE 1"/>
    <property type="match status" value="1"/>
</dbReference>
<dbReference type="SMART" id="SM00448">
    <property type="entry name" value="REC"/>
    <property type="match status" value="1"/>
</dbReference>
<dbReference type="InterPro" id="IPR035909">
    <property type="entry name" value="CheB_C"/>
</dbReference>
<dbReference type="InterPro" id="IPR000673">
    <property type="entry name" value="Sig_transdc_resp-reg_Me-estase"/>
</dbReference>
<dbReference type="PIRSF" id="PIRSF000876">
    <property type="entry name" value="RR_chemtxs_CheB"/>
    <property type="match status" value="1"/>
</dbReference>
<feature type="active site" evidence="3 4">
    <location>
        <position position="163"/>
    </location>
</feature>